<name>A0A1L8REG7_9ENTE</name>
<reference evidence="1 2" key="1">
    <citation type="submission" date="2014-12" db="EMBL/GenBank/DDBJ databases">
        <title>Draft genome sequences of 29 type strains of Enterococci.</title>
        <authorList>
            <person name="Zhong Z."/>
            <person name="Sun Z."/>
            <person name="Liu W."/>
            <person name="Zhang W."/>
            <person name="Zhang H."/>
        </authorList>
    </citation>
    <scope>NUCLEOTIDE SEQUENCE [LARGE SCALE GENOMIC DNA]</scope>
    <source>
        <strain evidence="1 2">DSM 17029</strain>
    </source>
</reference>
<evidence type="ECO:0000313" key="1">
    <source>
        <dbReference type="EMBL" id="OJG18124.1"/>
    </source>
</evidence>
<sequence>MLAWYNESSQDNDGRIVFWKARIVLRRMMKMTESEFLKQAFGRDLLVTFPKDDRLPAVGSYPKLAKLGRYVTHELAGGVIRLNSTTPKAEIQKIFSEELQLPLSEVTVTDTIPTT</sequence>
<keyword evidence="2" id="KW-1185">Reference proteome</keyword>
<dbReference type="EMBL" id="JXKH01000005">
    <property type="protein sequence ID" value="OJG18124.1"/>
    <property type="molecule type" value="Genomic_DNA"/>
</dbReference>
<dbReference type="Proteomes" id="UP000181884">
    <property type="component" value="Unassembled WGS sequence"/>
</dbReference>
<comment type="caution">
    <text evidence="1">The sequence shown here is derived from an EMBL/GenBank/DDBJ whole genome shotgun (WGS) entry which is preliminary data.</text>
</comment>
<proteinExistence type="predicted"/>
<dbReference type="AlphaFoldDB" id="A0A1L8REG7"/>
<evidence type="ECO:0000313" key="2">
    <source>
        <dbReference type="Proteomes" id="UP000181884"/>
    </source>
</evidence>
<dbReference type="STRING" id="214095.RU97_GL002197"/>
<accession>A0A1L8REG7</accession>
<protein>
    <submittedName>
        <fullName evidence="1">Uncharacterized protein</fullName>
    </submittedName>
</protein>
<gene>
    <name evidence="1" type="ORF">RU97_GL002197</name>
</gene>
<organism evidence="1 2">
    <name type="scientific">Enterococcus canis</name>
    <dbReference type="NCBI Taxonomy" id="214095"/>
    <lineage>
        <taxon>Bacteria</taxon>
        <taxon>Bacillati</taxon>
        <taxon>Bacillota</taxon>
        <taxon>Bacilli</taxon>
        <taxon>Lactobacillales</taxon>
        <taxon>Enterococcaceae</taxon>
        <taxon>Enterococcus</taxon>
    </lineage>
</organism>